<dbReference type="GO" id="GO:0005634">
    <property type="term" value="C:nucleus"/>
    <property type="evidence" value="ECO:0007669"/>
    <property type="project" value="UniProtKB-SubCell"/>
</dbReference>
<evidence type="ECO:0000256" key="9">
    <source>
        <dbReference type="ARBA" id="ARBA00022990"/>
    </source>
</evidence>
<dbReference type="GO" id="GO:0005694">
    <property type="term" value="C:chromosome"/>
    <property type="evidence" value="ECO:0007669"/>
    <property type="project" value="UniProtKB-SubCell"/>
</dbReference>
<keyword evidence="10" id="KW-0539">Nucleus</keyword>
<evidence type="ECO:0000256" key="6">
    <source>
        <dbReference type="ARBA" id="ARBA00022737"/>
    </source>
</evidence>
<dbReference type="Pfam" id="PF00498">
    <property type="entry name" value="FHA"/>
    <property type="match status" value="1"/>
</dbReference>
<dbReference type="Proteomes" id="UP001150925">
    <property type="component" value="Unassembled WGS sequence"/>
</dbReference>
<feature type="compositionally biased region" description="Low complexity" evidence="12">
    <location>
        <begin position="362"/>
        <end position="381"/>
    </location>
</feature>
<feature type="compositionally biased region" description="Basic residues" evidence="12">
    <location>
        <begin position="567"/>
        <end position="592"/>
    </location>
</feature>
<sequence>MVHPNSYSATTNPRTQPLAYLQTLATAQDALAPQYPLYQGTNRIGQCPHRCNVVIPHISIDQRHASIEISHGEHFIEDHQSSTGTFLGPGQLQLRPSPRLYQLLHQKFLRLGAVCFTYFIPDVSPETTQDTQPLGGQLVSPPRPEKSMFVETLCSQPSPGFDLPPTQLVAPYATFQTPSRCRLSELQASTHYDKVPTMFLDMSPRQPSTSPESDTQPVSRNTLSTATSATTDPSLPLPIAHINPHHDDDDLLEGSLTPPVSFVSLTTHALSPTQGNDDPTQPLSLSRDELPTMASSPEDSMPPTQLIAMPPVLTGSTPGAETDEDYDPTQLIANHSILSPTFSTHSAIRQNSPGHPEPRYLPSNHSSLSSPKPSQSTTTPSALPSDIETSSLSSLSSSDVDPDHGCAVCTSPQLEYHRSDSTIDNVNVGQTFQVNSFTPSVTRSKSPEEQVVGQSDHVLPKPSTPVTKRFRPTSRRQKRAWAKESDDEELISSSVGRSHYSTSAISRPLYASAPPKPGWAQSSQLSDSEVDDISEASPDNDHPLVPLGAVRSEPKKSTISCLSLRPAVRHRATAHRQHVSKTRGRSPRRPTLRRLASEEFHSTPTPSTRMSKATKKRRPPLPPLAHSKDKQVTPTPTGMNQTTLTSQRRITRAHSQRRTSGGNDRSYLTRSASVELGDQLSSPRTLPDNDLGQSLNTKQVVPGDSPNLMDQSSTTTRTITTQPSALAPLSTSKPVPVVMFTGISDTSELTEIVLRLGGKTTEKWQECTHLVTDQIRRTVKFICALASGRTLVKFNWLWASDQYDTFLDPARFELMSPEPAKEGPMALESSRPLFLGYRIYVTPRVRRPTRQDAHQIITAAGGEPLRSVPSRRMLCQQQEEEGKVHPPIVVVGCPEDLALCQRLHNLGCSVQTTEFLLTAILERHIDLHSHSLPLVDSSSPKTSINGPKDSTMNDSTE</sequence>
<evidence type="ECO:0000256" key="1">
    <source>
        <dbReference type="ARBA" id="ARBA00004123"/>
    </source>
</evidence>
<name>A0A9W8ATK1_9FUNG</name>
<dbReference type="OrthoDB" id="342264at2759"/>
<dbReference type="GO" id="GO:0006974">
    <property type="term" value="P:DNA damage response"/>
    <property type="evidence" value="ECO:0007669"/>
    <property type="project" value="UniProtKB-KW"/>
</dbReference>
<dbReference type="PROSITE" id="PS50172">
    <property type="entry name" value="BRCT"/>
    <property type="match status" value="1"/>
</dbReference>
<dbReference type="AlphaFoldDB" id="A0A9W8ATK1"/>
<dbReference type="InterPro" id="IPR008984">
    <property type="entry name" value="SMAD_FHA_dom_sf"/>
</dbReference>
<evidence type="ECO:0000256" key="8">
    <source>
        <dbReference type="ARBA" id="ARBA00022843"/>
    </source>
</evidence>
<dbReference type="CDD" id="cd17744">
    <property type="entry name" value="BRCT_MDC1_rpt1"/>
    <property type="match status" value="1"/>
</dbReference>
<feature type="compositionally biased region" description="Polar residues" evidence="12">
    <location>
        <begin position="632"/>
        <end position="648"/>
    </location>
</feature>
<dbReference type="EMBL" id="JANBPY010001086">
    <property type="protein sequence ID" value="KAJ1961698.1"/>
    <property type="molecule type" value="Genomic_DNA"/>
</dbReference>
<dbReference type="Gene3D" id="2.60.200.20">
    <property type="match status" value="1"/>
</dbReference>
<dbReference type="Pfam" id="PF16770">
    <property type="entry name" value="RTT107_BRCT_5"/>
    <property type="match status" value="1"/>
</dbReference>
<dbReference type="InterPro" id="IPR036420">
    <property type="entry name" value="BRCT_dom_sf"/>
</dbReference>
<evidence type="ECO:0000313" key="16">
    <source>
        <dbReference type="Proteomes" id="UP001150925"/>
    </source>
</evidence>
<dbReference type="InterPro" id="IPR000253">
    <property type="entry name" value="FHA_dom"/>
</dbReference>
<feature type="region of interest" description="Disordered" evidence="12">
    <location>
        <begin position="932"/>
        <end position="957"/>
    </location>
</feature>
<keyword evidence="5" id="KW-1017">Isopeptide bond</keyword>
<feature type="compositionally biased region" description="Polar residues" evidence="12">
    <location>
        <begin position="658"/>
        <end position="672"/>
    </location>
</feature>
<keyword evidence="16" id="KW-1185">Reference proteome</keyword>
<dbReference type="Pfam" id="PF16589">
    <property type="entry name" value="BRCT_2"/>
    <property type="match status" value="1"/>
</dbReference>
<evidence type="ECO:0000256" key="3">
    <source>
        <dbReference type="ARBA" id="ARBA00015014"/>
    </source>
</evidence>
<evidence type="ECO:0000313" key="15">
    <source>
        <dbReference type="EMBL" id="KAJ1961698.1"/>
    </source>
</evidence>
<feature type="region of interest" description="Disordered" evidence="12">
    <location>
        <begin position="514"/>
        <end position="716"/>
    </location>
</feature>
<feature type="domain" description="BRCT" evidence="14">
    <location>
        <begin position="735"/>
        <end position="814"/>
    </location>
</feature>
<keyword evidence="8" id="KW-0832">Ubl conjugation</keyword>
<evidence type="ECO:0000256" key="11">
    <source>
        <dbReference type="ARBA" id="ARBA00023306"/>
    </source>
</evidence>
<dbReference type="CDD" id="cd18432">
    <property type="entry name" value="BRCT_PAXIP1_rpt6_like"/>
    <property type="match status" value="1"/>
</dbReference>
<organism evidence="15 16">
    <name type="scientific">Dispira parvispora</name>
    <dbReference type="NCBI Taxonomy" id="1520584"/>
    <lineage>
        <taxon>Eukaryota</taxon>
        <taxon>Fungi</taxon>
        <taxon>Fungi incertae sedis</taxon>
        <taxon>Zoopagomycota</taxon>
        <taxon>Kickxellomycotina</taxon>
        <taxon>Dimargaritomycetes</taxon>
        <taxon>Dimargaritales</taxon>
        <taxon>Dimargaritaceae</taxon>
        <taxon>Dispira</taxon>
    </lineage>
</organism>
<dbReference type="SUPFAM" id="SSF49879">
    <property type="entry name" value="SMAD/FHA domain"/>
    <property type="match status" value="1"/>
</dbReference>
<keyword evidence="11" id="KW-0131">Cell cycle</keyword>
<feature type="domain" description="FHA" evidence="13">
    <location>
        <begin position="42"/>
        <end position="92"/>
    </location>
</feature>
<keyword evidence="9" id="KW-0007">Acetylation</keyword>
<dbReference type="PANTHER" id="PTHR23196">
    <property type="entry name" value="PAX TRANSCRIPTION ACTIVATION DOMAIN INTERACTING PROTEIN"/>
    <property type="match status" value="1"/>
</dbReference>
<feature type="region of interest" description="Disordered" evidence="12">
    <location>
        <begin position="345"/>
        <end position="402"/>
    </location>
</feature>
<feature type="region of interest" description="Disordered" evidence="12">
    <location>
        <begin position="268"/>
        <end position="326"/>
    </location>
</feature>
<evidence type="ECO:0000256" key="12">
    <source>
        <dbReference type="SAM" id="MobiDB-lite"/>
    </source>
</evidence>
<dbReference type="SMART" id="SM00292">
    <property type="entry name" value="BRCT"/>
    <property type="match status" value="2"/>
</dbReference>
<dbReference type="SUPFAM" id="SSF52113">
    <property type="entry name" value="BRCT domain"/>
    <property type="match status" value="1"/>
</dbReference>
<keyword evidence="7" id="KW-0227">DNA damage</keyword>
<comment type="caution">
    <text evidence="15">The sequence shown here is derived from an EMBL/GenBank/DDBJ whole genome shotgun (WGS) entry which is preliminary data.</text>
</comment>
<feature type="region of interest" description="Disordered" evidence="12">
    <location>
        <begin position="199"/>
        <end position="255"/>
    </location>
</feature>
<keyword evidence="6" id="KW-0677">Repeat</keyword>
<feature type="compositionally biased region" description="Polar residues" evidence="12">
    <location>
        <begin position="602"/>
        <end position="611"/>
    </location>
</feature>
<feature type="compositionally biased region" description="Polar residues" evidence="12">
    <location>
        <begin position="205"/>
        <end position="233"/>
    </location>
</feature>
<dbReference type="Gene3D" id="3.40.50.10190">
    <property type="entry name" value="BRCT domain"/>
    <property type="match status" value="2"/>
</dbReference>
<feature type="compositionally biased region" description="Polar residues" evidence="12">
    <location>
        <begin position="268"/>
        <end position="284"/>
    </location>
</feature>
<evidence type="ECO:0000256" key="4">
    <source>
        <dbReference type="ARBA" id="ARBA00022454"/>
    </source>
</evidence>
<evidence type="ECO:0000259" key="13">
    <source>
        <dbReference type="PROSITE" id="PS50006"/>
    </source>
</evidence>
<evidence type="ECO:0000256" key="2">
    <source>
        <dbReference type="ARBA" id="ARBA00004286"/>
    </source>
</evidence>
<gene>
    <name evidence="15" type="primary">MDC1</name>
    <name evidence="15" type="ORF">IWQ62_003779</name>
</gene>
<comment type="subcellular location">
    <subcellularLocation>
        <location evidence="2">Chromosome</location>
    </subcellularLocation>
    <subcellularLocation>
        <location evidence="1">Nucleus</location>
    </subcellularLocation>
</comment>
<feature type="compositionally biased region" description="Basic residues" evidence="12">
    <location>
        <begin position="468"/>
        <end position="480"/>
    </location>
</feature>
<evidence type="ECO:0000259" key="14">
    <source>
        <dbReference type="PROSITE" id="PS50172"/>
    </source>
</evidence>
<evidence type="ECO:0000256" key="10">
    <source>
        <dbReference type="ARBA" id="ARBA00023242"/>
    </source>
</evidence>
<reference evidence="15" key="1">
    <citation type="submission" date="2022-07" db="EMBL/GenBank/DDBJ databases">
        <title>Phylogenomic reconstructions and comparative analyses of Kickxellomycotina fungi.</title>
        <authorList>
            <person name="Reynolds N.K."/>
            <person name="Stajich J.E."/>
            <person name="Barry K."/>
            <person name="Grigoriev I.V."/>
            <person name="Crous P."/>
            <person name="Smith M.E."/>
        </authorList>
    </citation>
    <scope>NUCLEOTIDE SEQUENCE</scope>
    <source>
        <strain evidence="15">RSA 1196</strain>
    </source>
</reference>
<protein>
    <recommendedName>
        <fullName evidence="3">Mediator of DNA damage checkpoint protein 1</fullName>
    </recommendedName>
</protein>
<keyword evidence="4" id="KW-0158">Chromosome</keyword>
<feature type="compositionally biased region" description="Polar residues" evidence="12">
    <location>
        <begin position="936"/>
        <end position="957"/>
    </location>
</feature>
<dbReference type="InterPro" id="IPR051579">
    <property type="entry name" value="DDR_Transcriptional_Reg"/>
</dbReference>
<dbReference type="InterPro" id="IPR001357">
    <property type="entry name" value="BRCT_dom"/>
</dbReference>
<evidence type="ECO:0000256" key="5">
    <source>
        <dbReference type="ARBA" id="ARBA00022499"/>
    </source>
</evidence>
<evidence type="ECO:0000256" key="7">
    <source>
        <dbReference type="ARBA" id="ARBA00022763"/>
    </source>
</evidence>
<dbReference type="PANTHER" id="PTHR23196:SF1">
    <property type="entry name" value="PAX-INTERACTING PROTEIN 1"/>
    <property type="match status" value="1"/>
</dbReference>
<dbReference type="SMART" id="SM00240">
    <property type="entry name" value="FHA"/>
    <property type="match status" value="1"/>
</dbReference>
<proteinExistence type="predicted"/>
<feature type="region of interest" description="Disordered" evidence="12">
    <location>
        <begin position="438"/>
        <end position="493"/>
    </location>
</feature>
<accession>A0A9W8ATK1</accession>
<dbReference type="PROSITE" id="PS50006">
    <property type="entry name" value="FHA_DOMAIN"/>
    <property type="match status" value="1"/>
</dbReference>